<evidence type="ECO:0000313" key="5">
    <source>
        <dbReference type="EMBL" id="MCV2867884.1"/>
    </source>
</evidence>
<protein>
    <submittedName>
        <fullName evidence="5">AMP-binding protein</fullName>
    </submittedName>
</protein>
<proteinExistence type="inferred from homology"/>
<reference evidence="5 6" key="1">
    <citation type="submission" date="2022-10" db="EMBL/GenBank/DDBJ databases">
        <title>Defluviimonas sp. nov., isolated from ocean surface water.</title>
        <authorList>
            <person name="He W."/>
            <person name="Wang L."/>
            <person name="Zhang D.-F."/>
        </authorList>
    </citation>
    <scope>NUCLEOTIDE SEQUENCE [LARGE SCALE GENOMIC DNA]</scope>
    <source>
        <strain evidence="5 6">WL0002</strain>
    </source>
</reference>
<evidence type="ECO:0000256" key="1">
    <source>
        <dbReference type="ARBA" id="ARBA00006432"/>
    </source>
</evidence>
<comment type="caution">
    <text evidence="5">The sequence shown here is derived from an EMBL/GenBank/DDBJ whole genome shotgun (WGS) entry which is preliminary data.</text>
</comment>
<name>A0ABT2Z9S6_9RHOB</name>
<dbReference type="RefSeq" id="WP_263733511.1">
    <property type="nucleotide sequence ID" value="NZ_JAOWKY010000001.1"/>
</dbReference>
<feature type="domain" description="AMP-binding enzyme C-terminal" evidence="4">
    <location>
        <begin position="430"/>
        <end position="505"/>
    </location>
</feature>
<sequence>MSTFSSPFGEIETSGLTITQRVFQGLADRDRDAMIDGPTGRRVTAGELVDGTRALAGGLRQRGIGPGRAVAIMLPNLPEYFACFHGTAWAGATVTTVNPTYTAAELHHQLTDAGAEILITLPAFAETAIAGAEGTRVREIFALGDAAGTAPFSELMGPPLVQQVPVDVENDTLVLPYSSGTTGLPKGVMLTHRNLVANVDQTNHARPIAAEEWTVGFLPFFHIYGMTVLMNLYLAAGAGVVTMPRFDLELFLKLLQDHRTKQVFVVPPVALALAKHPLVDNYDLSSLQYVFSGAAPLGAPLSNAVEARLGVRCEQGYGMTEMSPVSHLSARMRGRPGSAGQTAPSTECRIVDPETGSDLGVGEVGELWVRGPQVMKGYLNNAEATAATLVPGGWLRTGDIAAYDEDGYLFIHDRLKELIKVKGFQVAPAEVEAELQSCPGVADAAVIGVPDDEAGEVPVAFLVRAPGATVDADQVAAHLSARLAHYKLPRTIHFVGAIPKSASGKILRRMLRAELTG</sequence>
<dbReference type="Gene3D" id="3.30.300.30">
    <property type="match status" value="1"/>
</dbReference>
<dbReference type="Gene3D" id="3.40.50.12780">
    <property type="entry name" value="N-terminal domain of ligase-like"/>
    <property type="match status" value="1"/>
</dbReference>
<dbReference type="SUPFAM" id="SSF56801">
    <property type="entry name" value="Acetyl-CoA synthetase-like"/>
    <property type="match status" value="1"/>
</dbReference>
<dbReference type="InterPro" id="IPR045851">
    <property type="entry name" value="AMP-bd_C_sf"/>
</dbReference>
<evidence type="ECO:0000259" key="3">
    <source>
        <dbReference type="Pfam" id="PF00501"/>
    </source>
</evidence>
<keyword evidence="2" id="KW-0436">Ligase</keyword>
<dbReference type="Pfam" id="PF13193">
    <property type="entry name" value="AMP-binding_C"/>
    <property type="match status" value="1"/>
</dbReference>
<keyword evidence="6" id="KW-1185">Reference proteome</keyword>
<evidence type="ECO:0000313" key="6">
    <source>
        <dbReference type="Proteomes" id="UP001652542"/>
    </source>
</evidence>
<dbReference type="InterPro" id="IPR042099">
    <property type="entry name" value="ANL_N_sf"/>
</dbReference>
<accession>A0ABT2Z9S6</accession>
<comment type="similarity">
    <text evidence="1">Belongs to the ATP-dependent AMP-binding enzyme family.</text>
</comment>
<dbReference type="Proteomes" id="UP001652542">
    <property type="component" value="Unassembled WGS sequence"/>
</dbReference>
<dbReference type="InterPro" id="IPR020845">
    <property type="entry name" value="AMP-binding_CS"/>
</dbReference>
<dbReference type="EMBL" id="JAOWKY010000001">
    <property type="protein sequence ID" value="MCV2867884.1"/>
    <property type="molecule type" value="Genomic_DNA"/>
</dbReference>
<dbReference type="Pfam" id="PF00501">
    <property type="entry name" value="AMP-binding"/>
    <property type="match status" value="1"/>
</dbReference>
<dbReference type="PANTHER" id="PTHR24096">
    <property type="entry name" value="LONG-CHAIN-FATTY-ACID--COA LIGASE"/>
    <property type="match status" value="1"/>
</dbReference>
<organism evidence="5 6">
    <name type="scientific">Albidovulum marisflavi</name>
    <dbReference type="NCBI Taxonomy" id="2984159"/>
    <lineage>
        <taxon>Bacteria</taxon>
        <taxon>Pseudomonadati</taxon>
        <taxon>Pseudomonadota</taxon>
        <taxon>Alphaproteobacteria</taxon>
        <taxon>Rhodobacterales</taxon>
        <taxon>Paracoccaceae</taxon>
        <taxon>Albidovulum</taxon>
    </lineage>
</organism>
<dbReference type="InterPro" id="IPR025110">
    <property type="entry name" value="AMP-bd_C"/>
</dbReference>
<evidence type="ECO:0000259" key="4">
    <source>
        <dbReference type="Pfam" id="PF13193"/>
    </source>
</evidence>
<dbReference type="InterPro" id="IPR000873">
    <property type="entry name" value="AMP-dep_synth/lig_dom"/>
</dbReference>
<dbReference type="PROSITE" id="PS00455">
    <property type="entry name" value="AMP_BINDING"/>
    <property type="match status" value="1"/>
</dbReference>
<gene>
    <name evidence="5" type="ORF">OEW28_04525</name>
</gene>
<evidence type="ECO:0000256" key="2">
    <source>
        <dbReference type="ARBA" id="ARBA00022598"/>
    </source>
</evidence>
<dbReference type="PANTHER" id="PTHR24096:SF149">
    <property type="entry name" value="AMP-BINDING DOMAIN-CONTAINING PROTEIN-RELATED"/>
    <property type="match status" value="1"/>
</dbReference>
<feature type="domain" description="AMP-dependent synthetase/ligase" evidence="3">
    <location>
        <begin position="29"/>
        <end position="379"/>
    </location>
</feature>